<accession>J0NKB4</accession>
<reference evidence="1 2" key="1">
    <citation type="submission" date="2012-05" db="EMBL/GenBank/DDBJ databases">
        <authorList>
            <person name="Harkins D.M."/>
            <person name="Madupu R."/>
            <person name="Durkin A.S."/>
            <person name="Torralba M."/>
            <person name="Methe B."/>
            <person name="Sutton G.G."/>
            <person name="Nelson K.E."/>
        </authorList>
    </citation>
    <scope>NUCLEOTIDE SEQUENCE [LARGE SCALE GENOMIC DNA]</scope>
    <source>
        <strain evidence="1 2">F0489</strain>
    </source>
</reference>
<dbReference type="Proteomes" id="UP000002941">
    <property type="component" value="Unassembled WGS sequence"/>
</dbReference>
<proteinExistence type="predicted"/>
<protein>
    <submittedName>
        <fullName evidence="1">Uncharacterized protein</fullName>
    </submittedName>
</protein>
<name>J0NKB4_9ACTO</name>
<evidence type="ECO:0000313" key="1">
    <source>
        <dbReference type="EMBL" id="EJF47579.1"/>
    </source>
</evidence>
<comment type="caution">
    <text evidence="1">The sequence shown here is derived from an EMBL/GenBank/DDBJ whole genome shotgun (WGS) entry which is preliminary data.</text>
</comment>
<organism evidence="1 2">
    <name type="scientific">Actinomyces massiliensis F0489</name>
    <dbReference type="NCBI Taxonomy" id="1125718"/>
    <lineage>
        <taxon>Bacteria</taxon>
        <taxon>Bacillati</taxon>
        <taxon>Actinomycetota</taxon>
        <taxon>Actinomycetes</taxon>
        <taxon>Actinomycetales</taxon>
        <taxon>Actinomycetaceae</taxon>
        <taxon>Actinomyces</taxon>
    </lineage>
</organism>
<dbReference type="EMBL" id="AKFT01000008">
    <property type="protein sequence ID" value="EJF47579.1"/>
    <property type="molecule type" value="Genomic_DNA"/>
</dbReference>
<dbReference type="AlphaFoldDB" id="J0NKB4"/>
<sequence length="37" mass="3807">MPAGPAAPPAPSPSTRSVHVRIKIGPVLLLPQPVTPR</sequence>
<evidence type="ECO:0000313" key="2">
    <source>
        <dbReference type="Proteomes" id="UP000002941"/>
    </source>
</evidence>
<keyword evidence="2" id="KW-1185">Reference proteome</keyword>
<gene>
    <name evidence="1" type="ORF">HMPREF1318_3083</name>
</gene>